<dbReference type="CDD" id="cd00033">
    <property type="entry name" value="CCP"/>
    <property type="match status" value="4"/>
</dbReference>
<dbReference type="InterPro" id="IPR000436">
    <property type="entry name" value="Sushi_SCR_CCP_dom"/>
</dbReference>
<keyword evidence="9" id="KW-1185">Reference proteome</keyword>
<dbReference type="PANTHER" id="PTHR19325">
    <property type="entry name" value="COMPLEMENT COMPONENT-RELATED SUSHI DOMAIN-CONTAINING"/>
    <property type="match status" value="1"/>
</dbReference>
<proteinExistence type="predicted"/>
<feature type="disulfide bond" evidence="5">
    <location>
        <begin position="243"/>
        <end position="270"/>
    </location>
</feature>
<dbReference type="Pfam" id="PF00084">
    <property type="entry name" value="Sushi"/>
    <property type="match status" value="4"/>
</dbReference>
<reference evidence="8" key="2">
    <citation type="submission" date="2025-09" db="UniProtKB">
        <authorList>
            <consortium name="Ensembl"/>
        </authorList>
    </citation>
    <scope>IDENTIFICATION</scope>
</reference>
<dbReference type="OMA" id="CENDGRW"/>
<keyword evidence="2" id="KW-0677">Repeat</keyword>
<feature type="disulfide bond" evidence="5">
    <location>
        <begin position="67"/>
        <end position="94"/>
    </location>
</feature>
<dbReference type="Gene3D" id="2.10.70.10">
    <property type="entry name" value="Complement Module, domain 1"/>
    <property type="match status" value="4"/>
</dbReference>
<keyword evidence="1 5" id="KW-0768">Sushi</keyword>
<protein>
    <recommendedName>
        <fullName evidence="7">Sushi domain-containing protein</fullName>
    </recommendedName>
</protein>
<comment type="caution">
    <text evidence="5">Lacks conserved residue(s) required for the propagation of feature annotation.</text>
</comment>
<dbReference type="AlphaFoldDB" id="A0A3Q3DN15"/>
<evidence type="ECO:0000256" key="3">
    <source>
        <dbReference type="ARBA" id="ARBA00023157"/>
    </source>
</evidence>
<dbReference type="InterPro" id="IPR050350">
    <property type="entry name" value="Compl-Cell_Adhes-Reg"/>
</dbReference>
<evidence type="ECO:0000256" key="5">
    <source>
        <dbReference type="PROSITE-ProRule" id="PRU00302"/>
    </source>
</evidence>
<evidence type="ECO:0000256" key="1">
    <source>
        <dbReference type="ARBA" id="ARBA00022659"/>
    </source>
</evidence>
<keyword evidence="6" id="KW-0472">Membrane</keyword>
<feature type="domain" description="Sushi" evidence="7">
    <location>
        <begin position="154"/>
        <end position="212"/>
    </location>
</feature>
<feature type="transmembrane region" description="Helical" evidence="6">
    <location>
        <begin position="282"/>
        <end position="305"/>
    </location>
</feature>
<evidence type="ECO:0000313" key="8">
    <source>
        <dbReference type="Ensembl" id="ENSHCOP00000016230.1"/>
    </source>
</evidence>
<evidence type="ECO:0000256" key="6">
    <source>
        <dbReference type="SAM" id="Phobius"/>
    </source>
</evidence>
<keyword evidence="4" id="KW-0325">Glycoprotein</keyword>
<keyword evidence="6" id="KW-1133">Transmembrane helix</keyword>
<keyword evidence="3 5" id="KW-1015">Disulfide bond</keyword>
<evidence type="ECO:0000256" key="2">
    <source>
        <dbReference type="ARBA" id="ARBA00022737"/>
    </source>
</evidence>
<name>A0A3Q3DN15_HIPCM</name>
<evidence type="ECO:0000313" key="9">
    <source>
        <dbReference type="Proteomes" id="UP000264820"/>
    </source>
</evidence>
<feature type="domain" description="Sushi" evidence="7">
    <location>
        <begin position="97"/>
        <end position="153"/>
    </location>
</feature>
<feature type="disulfide bond" evidence="5">
    <location>
        <begin position="39"/>
        <end position="82"/>
    </location>
</feature>
<accession>A0A3Q3DN15</accession>
<dbReference type="PANTHER" id="PTHR19325:SF570">
    <property type="entry name" value="COMPLEMENT COMPONENT 4 BINDING PROTEIN, MEMBRANE"/>
    <property type="match status" value="1"/>
</dbReference>
<sequence>MGAQCSSSVIQHYFITTCTATYRTSILCWSLVGHFSVACETTSHTNLADEFITRTTFAAGERVTYTCDVGYSPVGGSRYRKCISGQWTPLLLKCERKLCGSAGEIRNGRFIYTGVEFGDIATAHCDDGFQLVGRPTRNCMSFGWDGHAPFCEVVECEEPPEVANAEQNGKEEAPYKYRSVVVYECRTGNLVGNKAIWCTENGTWSTPPSCREITCPSPKVPNASWTRAHIRLYQHRDTISIDCRHGYTVVGASTVTCGDNGQWVPILPKCRRTCKSTPLVEIYQMIVIVITFMNKFISCFCLFFLARHTKWQSRYAV</sequence>
<feature type="domain" description="Sushi" evidence="7">
    <location>
        <begin position="213"/>
        <end position="272"/>
    </location>
</feature>
<keyword evidence="6" id="KW-0812">Transmembrane</keyword>
<dbReference type="GeneTree" id="ENSGT00940000163310"/>
<dbReference type="SMART" id="SM00032">
    <property type="entry name" value="CCP"/>
    <property type="match status" value="4"/>
</dbReference>
<dbReference type="SUPFAM" id="SSF57535">
    <property type="entry name" value="Complement control module/SCR domain"/>
    <property type="match status" value="4"/>
</dbReference>
<dbReference type="PROSITE" id="PS50923">
    <property type="entry name" value="SUSHI"/>
    <property type="match status" value="4"/>
</dbReference>
<feature type="domain" description="Sushi" evidence="7">
    <location>
        <begin position="37"/>
        <end position="96"/>
    </location>
</feature>
<evidence type="ECO:0000256" key="4">
    <source>
        <dbReference type="ARBA" id="ARBA00023180"/>
    </source>
</evidence>
<reference evidence="8" key="1">
    <citation type="submission" date="2025-08" db="UniProtKB">
        <authorList>
            <consortium name="Ensembl"/>
        </authorList>
    </citation>
    <scope>IDENTIFICATION</scope>
</reference>
<dbReference type="STRING" id="109280.ENSHCOP00000016230"/>
<evidence type="ECO:0000259" key="7">
    <source>
        <dbReference type="PROSITE" id="PS50923"/>
    </source>
</evidence>
<dbReference type="InterPro" id="IPR035976">
    <property type="entry name" value="Sushi/SCR/CCP_sf"/>
</dbReference>
<organism evidence="8 9">
    <name type="scientific">Hippocampus comes</name>
    <name type="common">Tiger tail seahorse</name>
    <dbReference type="NCBI Taxonomy" id="109280"/>
    <lineage>
        <taxon>Eukaryota</taxon>
        <taxon>Metazoa</taxon>
        <taxon>Chordata</taxon>
        <taxon>Craniata</taxon>
        <taxon>Vertebrata</taxon>
        <taxon>Euteleostomi</taxon>
        <taxon>Actinopterygii</taxon>
        <taxon>Neopterygii</taxon>
        <taxon>Teleostei</taxon>
        <taxon>Neoteleostei</taxon>
        <taxon>Acanthomorphata</taxon>
        <taxon>Syngnathiaria</taxon>
        <taxon>Syngnathiformes</taxon>
        <taxon>Syngnathoidei</taxon>
        <taxon>Syngnathidae</taxon>
        <taxon>Hippocampus</taxon>
    </lineage>
</organism>
<dbReference type="Proteomes" id="UP000264820">
    <property type="component" value="Unplaced"/>
</dbReference>
<dbReference type="Ensembl" id="ENSHCOT00000024353.1">
    <property type="protein sequence ID" value="ENSHCOP00000016230.1"/>
    <property type="gene ID" value="ENSHCOG00000019961.1"/>
</dbReference>